<dbReference type="AlphaFoldDB" id="A0A1H0WN19"/>
<accession>A0A1H0WN19</accession>
<name>A0A1H0WN19_9BURK</name>
<evidence type="ECO:0000313" key="5">
    <source>
        <dbReference type="Proteomes" id="UP000199317"/>
    </source>
</evidence>
<sequence>MAPSPRPARLARLARAAPRLAAALALGAVLAACAPAPPAPHAPQEPAAATPGAARLRWIGTASLPPGTEFLGGTVGGISGIDYDPVHDQWVLLSDDRSAHQPARFYTARLHYRADALETPRLTGAVTLRQSGGAPFPSALQARRGGPAAGEVVDPEAVRWLPGGHALLWSSEGDFARGFGPSLRESRADGATVREFPLPPGFQPQPGSGRGPRPNRTLEGLALSPDGRTAWLAMEGAWRQDGPLPTRQAPGGPLRITALDLASGRALRQIAYVPDAVPRERRIPWGPRLNGVSEILADGPGQLLVLERAYSAGAGFSARLYRIDTRGATDTLALERLEPGNHVPAAKTLVAEMPGPGLDAVDNIEGMAWGPPLPGGGRVIVFVSDDNFNPAQATQFIAAEYLEPDASP</sequence>
<keyword evidence="5" id="KW-1185">Reference proteome</keyword>
<keyword evidence="2" id="KW-0732">Signal</keyword>
<proteinExistence type="predicted"/>
<dbReference type="InterPro" id="IPR027372">
    <property type="entry name" value="Phytase-like_dom"/>
</dbReference>
<gene>
    <name evidence="4" type="ORF">SAMN04489708_14412</name>
</gene>
<feature type="chain" id="PRO_5011541209" evidence="2">
    <location>
        <begin position="32"/>
        <end position="408"/>
    </location>
</feature>
<protein>
    <submittedName>
        <fullName evidence="4">Uncharacterized conserved protein</fullName>
    </submittedName>
</protein>
<evidence type="ECO:0000256" key="2">
    <source>
        <dbReference type="SAM" id="SignalP"/>
    </source>
</evidence>
<dbReference type="PROSITE" id="PS51257">
    <property type="entry name" value="PROKAR_LIPOPROTEIN"/>
    <property type="match status" value="1"/>
</dbReference>
<evidence type="ECO:0000313" key="4">
    <source>
        <dbReference type="EMBL" id="SDP91981.1"/>
    </source>
</evidence>
<dbReference type="EMBL" id="FNJL01000044">
    <property type="protein sequence ID" value="SDP91981.1"/>
    <property type="molecule type" value="Genomic_DNA"/>
</dbReference>
<dbReference type="SUPFAM" id="SSF75011">
    <property type="entry name" value="3-carboxy-cis,cis-mucoante lactonizing enzyme"/>
    <property type="match status" value="1"/>
</dbReference>
<organism evidence="4 5">
    <name type="scientific">Paracidovorax cattleyae</name>
    <dbReference type="NCBI Taxonomy" id="80868"/>
    <lineage>
        <taxon>Bacteria</taxon>
        <taxon>Pseudomonadati</taxon>
        <taxon>Pseudomonadota</taxon>
        <taxon>Betaproteobacteria</taxon>
        <taxon>Burkholderiales</taxon>
        <taxon>Comamonadaceae</taxon>
        <taxon>Paracidovorax</taxon>
    </lineage>
</organism>
<evidence type="ECO:0000256" key="1">
    <source>
        <dbReference type="SAM" id="MobiDB-lite"/>
    </source>
</evidence>
<feature type="region of interest" description="Disordered" evidence="1">
    <location>
        <begin position="194"/>
        <end position="216"/>
    </location>
</feature>
<evidence type="ECO:0000259" key="3">
    <source>
        <dbReference type="Pfam" id="PF13449"/>
    </source>
</evidence>
<feature type="domain" description="Phytase-like" evidence="3">
    <location>
        <begin position="74"/>
        <end position="388"/>
    </location>
</feature>
<dbReference type="Proteomes" id="UP000199317">
    <property type="component" value="Unassembled WGS sequence"/>
</dbReference>
<feature type="signal peptide" evidence="2">
    <location>
        <begin position="1"/>
        <end position="31"/>
    </location>
</feature>
<dbReference type="Pfam" id="PF13449">
    <property type="entry name" value="Phytase-like"/>
    <property type="match status" value="1"/>
</dbReference>
<reference evidence="5" key="1">
    <citation type="submission" date="2016-10" db="EMBL/GenBank/DDBJ databases">
        <authorList>
            <person name="Varghese N."/>
            <person name="Submissions S."/>
        </authorList>
    </citation>
    <scope>NUCLEOTIDE SEQUENCE [LARGE SCALE GENOMIC DNA]</scope>
    <source>
        <strain evidence="5">DSM 17101</strain>
    </source>
</reference>
<feature type="compositionally biased region" description="Low complexity" evidence="1">
    <location>
        <begin position="204"/>
        <end position="214"/>
    </location>
</feature>